<dbReference type="GeneID" id="37268962"/>
<dbReference type="EMBL" id="KZ819284">
    <property type="protein sequence ID" value="PWO00763.1"/>
    <property type="molecule type" value="Genomic_DNA"/>
</dbReference>
<keyword evidence="2" id="KW-1185">Reference proteome</keyword>
<organism evidence="1 2">
    <name type="scientific">Tilletiopsis washingtonensis</name>
    <dbReference type="NCBI Taxonomy" id="58919"/>
    <lineage>
        <taxon>Eukaryota</taxon>
        <taxon>Fungi</taxon>
        <taxon>Dikarya</taxon>
        <taxon>Basidiomycota</taxon>
        <taxon>Ustilaginomycotina</taxon>
        <taxon>Exobasidiomycetes</taxon>
        <taxon>Entylomatales</taxon>
        <taxon>Entylomatales incertae sedis</taxon>
        <taxon>Tilletiopsis</taxon>
    </lineage>
</organism>
<dbReference type="AlphaFoldDB" id="A0A316ZII5"/>
<dbReference type="RefSeq" id="XP_025601041.1">
    <property type="nucleotide sequence ID" value="XM_025741418.1"/>
</dbReference>
<proteinExistence type="predicted"/>
<dbReference type="Proteomes" id="UP000245946">
    <property type="component" value="Unassembled WGS sequence"/>
</dbReference>
<gene>
    <name evidence="1" type="ORF">FA09DRAFT_327490</name>
</gene>
<evidence type="ECO:0000313" key="1">
    <source>
        <dbReference type="EMBL" id="PWO00763.1"/>
    </source>
</evidence>
<reference evidence="1 2" key="1">
    <citation type="journal article" date="2018" name="Mol. Biol. Evol.">
        <title>Broad Genomic Sampling Reveals a Smut Pathogenic Ancestry of the Fungal Clade Ustilaginomycotina.</title>
        <authorList>
            <person name="Kijpornyongpan T."/>
            <person name="Mondo S.J."/>
            <person name="Barry K."/>
            <person name="Sandor L."/>
            <person name="Lee J."/>
            <person name="Lipzen A."/>
            <person name="Pangilinan J."/>
            <person name="LaButti K."/>
            <person name="Hainaut M."/>
            <person name="Henrissat B."/>
            <person name="Grigoriev I.V."/>
            <person name="Spatafora J.W."/>
            <person name="Aime M.C."/>
        </authorList>
    </citation>
    <scope>NUCLEOTIDE SEQUENCE [LARGE SCALE GENOMIC DNA]</scope>
    <source>
        <strain evidence="1 2">MCA 4186</strain>
    </source>
</reference>
<evidence type="ECO:0000313" key="2">
    <source>
        <dbReference type="Proteomes" id="UP000245946"/>
    </source>
</evidence>
<name>A0A316ZII5_9BASI</name>
<accession>A0A316ZII5</accession>
<sequence>MAVHNLAGCIGLTVAHTRRFPASRFSLALLALDPYYLRRVGVPRLKRYIELANAEGLLLYFKKTKGEGMVIAGKGFGY</sequence>
<protein>
    <submittedName>
        <fullName evidence="1">Uncharacterized protein</fullName>
    </submittedName>
</protein>